<evidence type="ECO:0000313" key="1">
    <source>
        <dbReference type="EMBL" id="QJY38017.1"/>
    </source>
</evidence>
<dbReference type="AlphaFoldDB" id="A0AAE7DXM2"/>
<proteinExistence type="predicted"/>
<name>A0AAE7DXM2_9VIBR</name>
<protein>
    <submittedName>
        <fullName evidence="1">Uncharacterized protein</fullName>
    </submittedName>
</protein>
<organism evidence="1 2">
    <name type="scientific">Vibrio europaeus</name>
    <dbReference type="NCBI Taxonomy" id="300876"/>
    <lineage>
        <taxon>Bacteria</taxon>
        <taxon>Pseudomonadati</taxon>
        <taxon>Pseudomonadota</taxon>
        <taxon>Gammaproteobacteria</taxon>
        <taxon>Vibrionales</taxon>
        <taxon>Vibrionaceae</taxon>
        <taxon>Vibrio</taxon>
        <taxon>Vibrio oreintalis group</taxon>
    </lineage>
</organism>
<evidence type="ECO:0000313" key="2">
    <source>
        <dbReference type="Proteomes" id="UP000501443"/>
    </source>
</evidence>
<dbReference type="RefSeq" id="WP_171802438.1">
    <property type="nucleotide sequence ID" value="NZ_CP053542.1"/>
</dbReference>
<gene>
    <name evidence="1" type="ORF">HOO69_15635</name>
</gene>
<reference evidence="1 2" key="1">
    <citation type="submission" date="2020-05" db="EMBL/GenBank/DDBJ databases">
        <title>First description outside Europe of the emergent pathogen for shellfish aquaculture Vibrio europaeus.</title>
        <authorList>
            <person name="Dubert J."/>
            <person name="Rojas R."/>
        </authorList>
    </citation>
    <scope>NUCLEOTIDE SEQUENCE [LARGE SCALE GENOMIC DNA]</scope>
    <source>
        <strain evidence="1 2">NPI-1</strain>
        <plasmid evidence="2">pveu</plasmid>
    </source>
</reference>
<accession>A0AAE7DXM2</accession>
<keyword evidence="1" id="KW-0614">Plasmid</keyword>
<dbReference type="EMBL" id="CP053542">
    <property type="protein sequence ID" value="QJY38017.1"/>
    <property type="molecule type" value="Genomic_DNA"/>
</dbReference>
<sequence>MTDELTHSLLDPRGQIKRETFQLALRKDTATLTQGKILFFDNTKLAFCNYNEIFVRLEAMLYEWGCHHIEHVCRSVRGTMTEQIRLLADELASADYAAAVVALADMGTSVMTTILSIELEKRGIPTLLIASPPGNQLAEHVAHYRAGQLCICHLDIYQASTVDDIRQQVDAKHDVVFAALTQEGHTQAAAQLVPKMDADLTTLMGKLMPEQDLDDLMTWYETQSIGDGLPVIPPTPARVEAMTQYSPEPLDTVLIPEAGPSGCDITVRDVVVNSVLAGCEPHYLPIVIATFRAMTDPAFNFQQSITTSYNGGNLVLVSGPIAKELGISSGQGCLGPGYRANATIGRAVNLTILNVCRAYPGKADLGCLGSPVEFTYCFAESLTDSPWPTLNEEHYDPLATSVYLMKAEPPTDVVDFLSQTASSLLDVIIDSATHLGRMNAYIPGRILVVLTPDHAQMLHEAGWDKADLRSHLHRQIYNDRQAVQGKGLVPVRPAHFADLEHIPATRSPQDIDLVVAGGRGGHSAILASWGLYCDAVTVPLTLPNGQFALSIHDFNTSKGNK</sequence>
<geneLocation type="plasmid" evidence="2">
    <name>pveu</name>
</geneLocation>
<dbReference type="Proteomes" id="UP000501443">
    <property type="component" value="Plasmid pveu"/>
</dbReference>